<gene>
    <name evidence="2" type="ORF">DFR29_104379</name>
</gene>
<dbReference type="EMBL" id="SNZH01000004">
    <property type="protein sequence ID" value="TDR45942.1"/>
    <property type="molecule type" value="Genomic_DNA"/>
</dbReference>
<dbReference type="AlphaFoldDB" id="A0A4R6Z2W3"/>
<protein>
    <recommendedName>
        <fullName evidence="4">Erythromycin esterase-like protein</fullName>
    </recommendedName>
</protein>
<reference evidence="2 3" key="1">
    <citation type="submission" date="2019-03" db="EMBL/GenBank/DDBJ databases">
        <title>Genomic Encyclopedia of Type Strains, Phase IV (KMG-IV): sequencing the most valuable type-strain genomes for metagenomic binning, comparative biology and taxonomic classification.</title>
        <authorList>
            <person name="Goeker M."/>
        </authorList>
    </citation>
    <scope>NUCLEOTIDE SEQUENCE [LARGE SCALE GENOMIC DNA]</scope>
    <source>
        <strain evidence="2 3">DSM 21667</strain>
    </source>
</reference>
<evidence type="ECO:0008006" key="4">
    <source>
        <dbReference type="Google" id="ProtNLM"/>
    </source>
</evidence>
<name>A0A4R6Z2W3_9GAMM</name>
<dbReference type="RefSeq" id="WP_133818299.1">
    <property type="nucleotide sequence ID" value="NZ_SNZH01000004.1"/>
</dbReference>
<comment type="caution">
    <text evidence="2">The sequence shown here is derived from an EMBL/GenBank/DDBJ whole genome shotgun (WGS) entry which is preliminary data.</text>
</comment>
<dbReference type="Proteomes" id="UP000295293">
    <property type="component" value="Unassembled WGS sequence"/>
</dbReference>
<keyword evidence="3" id="KW-1185">Reference proteome</keyword>
<dbReference type="OrthoDB" id="128385at2"/>
<feature type="chain" id="PRO_5020262303" description="Erythromycin esterase-like protein" evidence="1">
    <location>
        <begin position="27"/>
        <end position="424"/>
    </location>
</feature>
<keyword evidence="1" id="KW-0732">Signal</keyword>
<organism evidence="2 3">
    <name type="scientific">Tahibacter aquaticus</name>
    <dbReference type="NCBI Taxonomy" id="520092"/>
    <lineage>
        <taxon>Bacteria</taxon>
        <taxon>Pseudomonadati</taxon>
        <taxon>Pseudomonadota</taxon>
        <taxon>Gammaproteobacteria</taxon>
        <taxon>Lysobacterales</taxon>
        <taxon>Rhodanobacteraceae</taxon>
        <taxon>Tahibacter</taxon>
    </lineage>
</organism>
<evidence type="ECO:0000313" key="3">
    <source>
        <dbReference type="Proteomes" id="UP000295293"/>
    </source>
</evidence>
<accession>A0A4R6Z2W3</accession>
<evidence type="ECO:0000313" key="2">
    <source>
        <dbReference type="EMBL" id="TDR45942.1"/>
    </source>
</evidence>
<proteinExistence type="predicted"/>
<feature type="signal peptide" evidence="1">
    <location>
        <begin position="1"/>
        <end position="26"/>
    </location>
</feature>
<evidence type="ECO:0000256" key="1">
    <source>
        <dbReference type="SAM" id="SignalP"/>
    </source>
</evidence>
<sequence length="424" mass="46202">MSLLSRHRRRGGVLFALLACSLAVHAAEAPSETPEQALVRLLDANRSALSIGADGLSGPGAKSLVERARHAQFVLIGEDHGFADVPQFVLALKQSLGKDAPENLVLEIGPYAAQRLTQAVRTDKLRELALEYPGAMPFFDWQDDGKLAGAWQRGNPRDVLWGLDQEFLFGARISLQRLQQLTQPGKARDAVDRLLARDAAASKESLDKHDAGPALLLNLSDADIASLRDALQAAPGSEAAQLVDELDQSAQIYRSQNSDGYASNSQRSQLMKKHFMRYYRAAQRAGSAVPRALFRFGAYHMTRGITPTNLYDIGNFASEFAASNDSQSLHILVLAGGGASNKWMPFVADTAQKSVAYDARKELAELGALPFLQQSFPQGATVFDVDALRRTGKARRSGGEDFAKLVFGYDFIVIVAEMKPARNY</sequence>